<comment type="caution">
    <text evidence="1">The sequence shown here is derived from an EMBL/GenBank/DDBJ whole genome shotgun (WGS) entry which is preliminary data.</text>
</comment>
<evidence type="ECO:0000313" key="2">
    <source>
        <dbReference type="Proteomes" id="UP001489719"/>
    </source>
</evidence>
<organism evidence="1 2">
    <name type="scientific">Lipomyces orientalis</name>
    <dbReference type="NCBI Taxonomy" id="1233043"/>
    <lineage>
        <taxon>Eukaryota</taxon>
        <taxon>Fungi</taxon>
        <taxon>Dikarya</taxon>
        <taxon>Ascomycota</taxon>
        <taxon>Saccharomycotina</taxon>
        <taxon>Lipomycetes</taxon>
        <taxon>Lipomycetales</taxon>
        <taxon>Lipomycetaceae</taxon>
        <taxon>Lipomyces</taxon>
    </lineage>
</organism>
<dbReference type="EMBL" id="MU970037">
    <property type="protein sequence ID" value="KAK9325908.1"/>
    <property type="molecule type" value="Genomic_DNA"/>
</dbReference>
<reference evidence="2" key="1">
    <citation type="journal article" date="2024" name="Front. Bioeng. Biotechnol.">
        <title>Genome-scale model development and genomic sequencing of the oleaginous clade Lipomyces.</title>
        <authorList>
            <person name="Czajka J.J."/>
            <person name="Han Y."/>
            <person name="Kim J."/>
            <person name="Mondo S.J."/>
            <person name="Hofstad B.A."/>
            <person name="Robles A."/>
            <person name="Haridas S."/>
            <person name="Riley R."/>
            <person name="LaButti K."/>
            <person name="Pangilinan J."/>
            <person name="Andreopoulos W."/>
            <person name="Lipzen A."/>
            <person name="Yan J."/>
            <person name="Wang M."/>
            <person name="Ng V."/>
            <person name="Grigoriev I.V."/>
            <person name="Spatafora J.W."/>
            <person name="Magnuson J.K."/>
            <person name="Baker S.E."/>
            <person name="Pomraning K.R."/>
        </authorList>
    </citation>
    <scope>NUCLEOTIDE SEQUENCE [LARGE SCALE GENOMIC DNA]</scope>
    <source>
        <strain evidence="2">CBS 10300</strain>
    </source>
</reference>
<gene>
    <name evidence="1" type="ORF">V1517DRAFT_312957</name>
</gene>
<name>A0ACC3TY08_9ASCO</name>
<protein>
    <submittedName>
        <fullName evidence="1">Translation protein SH3-like domain-containing protein</fullName>
    </submittedName>
</protein>
<dbReference type="Proteomes" id="UP001489719">
    <property type="component" value="Unassembled WGS sequence"/>
</dbReference>
<sequence length="185" mass="20801">MGSSFLMRLPARGFSAAETSLTALRNQMTNTLSDSRHVQNAGYQLSSKPKKAPIKIRQPAPSLLPKGSEPKQLLEQKLTSELDPTGWRRQLFQRSSPLALRPGDVVRVHFNSETSHTFVGTIMAIRRRGLDTSVRLRSEVAQLGVEMSVKVYSTSVKTFEFVSRAVKKARRAKLYYLRPDEKKGK</sequence>
<accession>A0ACC3TY08</accession>
<proteinExistence type="predicted"/>
<keyword evidence="2" id="KW-1185">Reference proteome</keyword>
<evidence type="ECO:0000313" key="1">
    <source>
        <dbReference type="EMBL" id="KAK9325908.1"/>
    </source>
</evidence>